<dbReference type="Gene3D" id="3.90.550.10">
    <property type="entry name" value="Spore Coat Polysaccharide Biosynthesis Protein SpsA, Chain A"/>
    <property type="match status" value="1"/>
</dbReference>
<dbReference type="EMBL" id="UINC01033267">
    <property type="protein sequence ID" value="SVB22274.1"/>
    <property type="molecule type" value="Genomic_DNA"/>
</dbReference>
<gene>
    <name evidence="2" type="ORF">METZ01_LOCUS175128</name>
</gene>
<feature type="domain" description="MobA-like NTP transferase" evidence="1">
    <location>
        <begin position="1"/>
        <end position="150"/>
    </location>
</feature>
<dbReference type="Pfam" id="PF12804">
    <property type="entry name" value="NTP_transf_3"/>
    <property type="match status" value="1"/>
</dbReference>
<dbReference type="SUPFAM" id="SSF53448">
    <property type="entry name" value="Nucleotide-diphospho-sugar transferases"/>
    <property type="match status" value="1"/>
</dbReference>
<reference evidence="2" key="1">
    <citation type="submission" date="2018-05" db="EMBL/GenBank/DDBJ databases">
        <authorList>
            <person name="Lanie J.A."/>
            <person name="Ng W.-L."/>
            <person name="Kazmierczak K.M."/>
            <person name="Andrzejewski T.M."/>
            <person name="Davidsen T.M."/>
            <person name="Wayne K.J."/>
            <person name="Tettelin H."/>
            <person name="Glass J.I."/>
            <person name="Rusch D."/>
            <person name="Podicherti R."/>
            <person name="Tsui H.-C.T."/>
            <person name="Winkler M.E."/>
        </authorList>
    </citation>
    <scope>NUCLEOTIDE SEQUENCE</scope>
</reference>
<dbReference type="PANTHER" id="PTHR43777:SF1">
    <property type="entry name" value="MOLYBDENUM COFACTOR CYTIDYLYLTRANSFERASE"/>
    <property type="match status" value="1"/>
</dbReference>
<protein>
    <recommendedName>
        <fullName evidence="1">MobA-like NTP transferase domain-containing protein</fullName>
    </recommendedName>
</protein>
<dbReference type="InterPro" id="IPR029044">
    <property type="entry name" value="Nucleotide-diphossugar_trans"/>
</dbReference>
<dbReference type="GO" id="GO:0016779">
    <property type="term" value="F:nucleotidyltransferase activity"/>
    <property type="evidence" value="ECO:0007669"/>
    <property type="project" value="UniProtKB-ARBA"/>
</dbReference>
<name>A0A382C8P5_9ZZZZ</name>
<evidence type="ECO:0000313" key="2">
    <source>
        <dbReference type="EMBL" id="SVB22274.1"/>
    </source>
</evidence>
<dbReference type="AlphaFoldDB" id="A0A382C8P5"/>
<dbReference type="CDD" id="cd04182">
    <property type="entry name" value="GT_2_like_f"/>
    <property type="match status" value="1"/>
</dbReference>
<proteinExistence type="predicted"/>
<organism evidence="2">
    <name type="scientific">marine metagenome</name>
    <dbReference type="NCBI Taxonomy" id="408172"/>
    <lineage>
        <taxon>unclassified sequences</taxon>
        <taxon>metagenomes</taxon>
        <taxon>ecological metagenomes</taxon>
    </lineage>
</organism>
<dbReference type="PANTHER" id="PTHR43777">
    <property type="entry name" value="MOLYBDENUM COFACTOR CYTIDYLYLTRANSFERASE"/>
    <property type="match status" value="1"/>
</dbReference>
<accession>A0A382C8P5</accession>
<evidence type="ECO:0000259" key="1">
    <source>
        <dbReference type="Pfam" id="PF12804"/>
    </source>
</evidence>
<sequence length="183" mass="20204">MGTTSKALLPWGSTTLINYQVESLRNAGVELIIVVTGFQHEKLKTRIISMSNVEIIYNPLYRTGKASSIKSGLSLVDPNSIDDILVCSVDQPRDHTIIRSILDHHIQTHSLVTIPAFQGKGGHPTVFSCRLFGEMNAITDATFGLKSLIYNQPVNLFEVSTNEILIDLNTRSDYEKAYGSASH</sequence>
<dbReference type="InterPro" id="IPR025877">
    <property type="entry name" value="MobA-like_NTP_Trfase"/>
</dbReference>